<protein>
    <submittedName>
        <fullName evidence="2">Uncharacterized protein</fullName>
    </submittedName>
</protein>
<evidence type="ECO:0000256" key="1">
    <source>
        <dbReference type="SAM" id="MobiDB-lite"/>
    </source>
</evidence>
<dbReference type="AlphaFoldDB" id="A0A2H0VDJ8"/>
<feature type="compositionally biased region" description="Polar residues" evidence="1">
    <location>
        <begin position="50"/>
        <end position="67"/>
    </location>
</feature>
<reference evidence="3" key="1">
    <citation type="submission" date="2017-09" db="EMBL/GenBank/DDBJ databases">
        <title>Depth-based differentiation of microbial function through sediment-hosted aquifers and enrichment of novel symbionts in the deep terrestrial subsurface.</title>
        <authorList>
            <person name="Probst A.J."/>
            <person name="Ladd B."/>
            <person name="Jarett J.K."/>
            <person name="Geller-Mcgrath D.E."/>
            <person name="Sieber C.M.K."/>
            <person name="Emerson J.B."/>
            <person name="Anantharaman K."/>
            <person name="Thomas B.C."/>
            <person name="Malmstrom R."/>
            <person name="Stieglmeier M."/>
            <person name="Klingl A."/>
            <person name="Woyke T."/>
            <person name="Ryan C.M."/>
            <person name="Banfield J.F."/>
        </authorList>
    </citation>
    <scope>NUCLEOTIDE SEQUENCE [LARGE SCALE GENOMIC DNA]</scope>
</reference>
<accession>A0A2H0VDJ8</accession>
<proteinExistence type="predicted"/>
<name>A0A2H0VDJ8_9BACT</name>
<feature type="region of interest" description="Disordered" evidence="1">
    <location>
        <begin position="50"/>
        <end position="101"/>
    </location>
</feature>
<sequence>MARFHRRGGTVPASSLRRVNWSTWCKIIKEDPVTGSRVLEIDGQNFVSYPVSSPPNKTTKPNHSNLSVLGRDFVRRGRERLEDYPDKDPLNTKGKKKGGRS</sequence>
<dbReference type="Proteomes" id="UP000230557">
    <property type="component" value="Unassembled WGS sequence"/>
</dbReference>
<gene>
    <name evidence="2" type="ORF">COT91_02765</name>
</gene>
<comment type="caution">
    <text evidence="2">The sequence shown here is derived from an EMBL/GenBank/DDBJ whole genome shotgun (WGS) entry which is preliminary data.</text>
</comment>
<evidence type="ECO:0000313" key="2">
    <source>
        <dbReference type="EMBL" id="PIR97178.1"/>
    </source>
</evidence>
<dbReference type="EMBL" id="PFAJ01000040">
    <property type="protein sequence ID" value="PIR97178.1"/>
    <property type="molecule type" value="Genomic_DNA"/>
</dbReference>
<evidence type="ECO:0000313" key="3">
    <source>
        <dbReference type="Proteomes" id="UP000230557"/>
    </source>
</evidence>
<organism evidence="2 3">
    <name type="scientific">Candidatus Doudnabacteria bacterium CG10_big_fil_rev_8_21_14_0_10_41_10</name>
    <dbReference type="NCBI Taxonomy" id="1974551"/>
    <lineage>
        <taxon>Bacteria</taxon>
        <taxon>Candidatus Doudnaibacteriota</taxon>
    </lineage>
</organism>
<feature type="compositionally biased region" description="Basic and acidic residues" evidence="1">
    <location>
        <begin position="72"/>
        <end position="90"/>
    </location>
</feature>